<proteinExistence type="inferred from homology"/>
<dbReference type="InterPro" id="IPR010994">
    <property type="entry name" value="RuvA_2-like"/>
</dbReference>
<dbReference type="Gene3D" id="3.40.50.450">
    <property type="match status" value="1"/>
</dbReference>
<dbReference type="NCBIfam" id="TIGR00732">
    <property type="entry name" value="dprA"/>
    <property type="match status" value="1"/>
</dbReference>
<dbReference type="SUPFAM" id="SSF47781">
    <property type="entry name" value="RuvA domain 2-like"/>
    <property type="match status" value="1"/>
</dbReference>
<gene>
    <name evidence="3" type="primary">smf</name>
    <name evidence="3" type="ORF">PEPS_21030</name>
</gene>
<name>A0ABN6L9C8_9BACT</name>
<dbReference type="PANTHER" id="PTHR43022">
    <property type="entry name" value="PROTEIN SMF"/>
    <property type="match status" value="1"/>
</dbReference>
<accession>A0ABN6L9C8</accession>
<dbReference type="RefSeq" id="WP_338397023.1">
    <property type="nucleotide sequence ID" value="NZ_AP025292.1"/>
</dbReference>
<protein>
    <submittedName>
        <fullName evidence="3">DNA processing protein DprA</fullName>
    </submittedName>
</protein>
<comment type="similarity">
    <text evidence="1">Belongs to the DprA/Smf family.</text>
</comment>
<sequence length="378" mass="41329">MTSKHSSKEKQFLLGAIALGMVPGVGAHIFRSLIAHFGSAQAVWDVPPGELQKVKGVGAKLSAHLKNPTLFFDAAQQQIDRCSLLGIRLLSLQDPAYPFRLKQIADAPPVIYVYGEADLNPHRSIAVVGTRRATAYGLDFLTDFIDYLKPYQPTIVSGLAYGIDIHAHKRALATALPTIGVMASGMNIIYPQKHRNTAVEMVKCGGALITESPLDTSPDAMLFPARNRIIAGLCDAVVVIEAMASGGALITAELANDYNREVLALGGPYHSKYSEGCNNLVKQQRAHLMTTPEDLVSLLNWQLPTDEQDAVSKKFEEFLSNEEMAVVTFLQKYGQPIHRDELLAGMEMEDNQLLSTLLSLELQSIVQNLPGNQVVLRR</sequence>
<evidence type="ECO:0000259" key="2">
    <source>
        <dbReference type="Pfam" id="PF02481"/>
    </source>
</evidence>
<dbReference type="InterPro" id="IPR057666">
    <property type="entry name" value="DrpA_SLOG"/>
</dbReference>
<dbReference type="InterPro" id="IPR036388">
    <property type="entry name" value="WH-like_DNA-bd_sf"/>
</dbReference>
<feature type="domain" description="Smf/DprA SLOG" evidence="2">
    <location>
        <begin position="89"/>
        <end position="299"/>
    </location>
</feature>
<organism evidence="3 4">
    <name type="scientific">Persicobacter psychrovividus</name>
    <dbReference type="NCBI Taxonomy" id="387638"/>
    <lineage>
        <taxon>Bacteria</taxon>
        <taxon>Pseudomonadati</taxon>
        <taxon>Bacteroidota</taxon>
        <taxon>Cytophagia</taxon>
        <taxon>Cytophagales</taxon>
        <taxon>Persicobacteraceae</taxon>
        <taxon>Persicobacter</taxon>
    </lineage>
</organism>
<dbReference type="Gene3D" id="1.10.10.10">
    <property type="entry name" value="Winged helix-like DNA-binding domain superfamily/Winged helix DNA-binding domain"/>
    <property type="match status" value="1"/>
</dbReference>
<dbReference type="Proteomes" id="UP001354989">
    <property type="component" value="Chromosome"/>
</dbReference>
<evidence type="ECO:0000313" key="3">
    <source>
        <dbReference type="EMBL" id="BDC99822.1"/>
    </source>
</evidence>
<dbReference type="SUPFAM" id="SSF102405">
    <property type="entry name" value="MCP/YpsA-like"/>
    <property type="match status" value="1"/>
</dbReference>
<dbReference type="EMBL" id="AP025292">
    <property type="protein sequence ID" value="BDC99822.1"/>
    <property type="molecule type" value="Genomic_DNA"/>
</dbReference>
<reference evidence="3 4" key="1">
    <citation type="submission" date="2021-12" db="EMBL/GenBank/DDBJ databases">
        <title>Genome sequencing of bacteria with rrn-lacking chromosome and rrn-plasmid.</title>
        <authorList>
            <person name="Anda M."/>
            <person name="Iwasaki W."/>
        </authorList>
    </citation>
    <scope>NUCLEOTIDE SEQUENCE [LARGE SCALE GENOMIC DNA]</scope>
    <source>
        <strain evidence="3 4">NBRC 101262</strain>
    </source>
</reference>
<dbReference type="Pfam" id="PF02481">
    <property type="entry name" value="DNA_processg_A"/>
    <property type="match status" value="1"/>
</dbReference>
<dbReference type="PANTHER" id="PTHR43022:SF1">
    <property type="entry name" value="PROTEIN SMF"/>
    <property type="match status" value="1"/>
</dbReference>
<evidence type="ECO:0000313" key="4">
    <source>
        <dbReference type="Proteomes" id="UP001354989"/>
    </source>
</evidence>
<evidence type="ECO:0000256" key="1">
    <source>
        <dbReference type="ARBA" id="ARBA00006525"/>
    </source>
</evidence>
<dbReference type="InterPro" id="IPR003488">
    <property type="entry name" value="DprA"/>
</dbReference>
<keyword evidence="4" id="KW-1185">Reference proteome</keyword>